<dbReference type="SFLD" id="SFLDS00005">
    <property type="entry name" value="Isoprenoid_Synthase_Type_I"/>
    <property type="match status" value="1"/>
</dbReference>
<dbReference type="EC" id="2.5.1.90" evidence="8"/>
<dbReference type="PROSITE" id="PS00723">
    <property type="entry name" value="POLYPRENYL_SYNTHASE_1"/>
    <property type="match status" value="1"/>
</dbReference>
<dbReference type="GO" id="GO:0046872">
    <property type="term" value="F:metal ion binding"/>
    <property type="evidence" value="ECO:0007669"/>
    <property type="project" value="UniProtKB-KW"/>
</dbReference>
<dbReference type="PROSITE" id="PS00444">
    <property type="entry name" value="POLYPRENYL_SYNTHASE_2"/>
    <property type="match status" value="1"/>
</dbReference>
<reference evidence="14" key="1">
    <citation type="submission" date="2016-10" db="EMBL/GenBank/DDBJ databases">
        <authorList>
            <person name="Varghese N."/>
            <person name="Submissions S."/>
        </authorList>
    </citation>
    <scope>NUCLEOTIDE SEQUENCE [LARGE SCALE GENOMIC DNA]</scope>
    <source>
        <strain evidence="14">DSM 7165</strain>
    </source>
</reference>
<dbReference type="InterPro" id="IPR000092">
    <property type="entry name" value="Polyprenyl_synt"/>
</dbReference>
<dbReference type="Proteomes" id="UP000242999">
    <property type="component" value="Unassembled WGS sequence"/>
</dbReference>
<evidence type="ECO:0000256" key="1">
    <source>
        <dbReference type="ARBA" id="ARBA00001946"/>
    </source>
</evidence>
<protein>
    <recommendedName>
        <fullName evidence="9">Octaprenyl diphosphate synthase</fullName>
        <ecNumber evidence="8">2.5.1.90</ecNumber>
    </recommendedName>
    <alternativeName>
        <fullName evidence="11">All-trans-octaprenyl-diphosphate synthase</fullName>
    </alternativeName>
    <alternativeName>
        <fullName evidence="10">Octaprenyl pyrophosphate synthase</fullName>
    </alternativeName>
</protein>
<evidence type="ECO:0000256" key="12">
    <source>
        <dbReference type="RuleBase" id="RU004466"/>
    </source>
</evidence>
<dbReference type="PANTHER" id="PTHR12001:SF69">
    <property type="entry name" value="ALL TRANS-POLYPRENYL-DIPHOSPHATE SYNTHASE PDSS1"/>
    <property type="match status" value="1"/>
</dbReference>
<evidence type="ECO:0000256" key="7">
    <source>
        <dbReference type="ARBA" id="ARBA00055029"/>
    </source>
</evidence>
<dbReference type="Gene3D" id="1.10.600.10">
    <property type="entry name" value="Farnesyl Diphosphate Synthase"/>
    <property type="match status" value="1"/>
</dbReference>
<evidence type="ECO:0000256" key="2">
    <source>
        <dbReference type="ARBA" id="ARBA00006706"/>
    </source>
</evidence>
<evidence type="ECO:0000256" key="3">
    <source>
        <dbReference type="ARBA" id="ARBA00022679"/>
    </source>
</evidence>
<evidence type="ECO:0000256" key="5">
    <source>
        <dbReference type="ARBA" id="ARBA00022842"/>
    </source>
</evidence>
<proteinExistence type="inferred from homology"/>
<dbReference type="AlphaFoldDB" id="A0A1H6RGC7"/>
<organism evidence="13 14">
    <name type="scientific">Allopseudospirillum japonicum</name>
    <dbReference type="NCBI Taxonomy" id="64971"/>
    <lineage>
        <taxon>Bacteria</taxon>
        <taxon>Pseudomonadati</taxon>
        <taxon>Pseudomonadota</taxon>
        <taxon>Gammaproteobacteria</taxon>
        <taxon>Oceanospirillales</taxon>
        <taxon>Oceanospirillaceae</taxon>
        <taxon>Allopseudospirillum</taxon>
    </lineage>
</organism>
<keyword evidence="4" id="KW-0479">Metal-binding</keyword>
<evidence type="ECO:0000256" key="4">
    <source>
        <dbReference type="ARBA" id="ARBA00022723"/>
    </source>
</evidence>
<evidence type="ECO:0000256" key="6">
    <source>
        <dbReference type="ARBA" id="ARBA00051506"/>
    </source>
</evidence>
<dbReference type="STRING" id="64971.SAMN05421831_10442"/>
<evidence type="ECO:0000256" key="9">
    <source>
        <dbReference type="ARBA" id="ARBA00072473"/>
    </source>
</evidence>
<dbReference type="Pfam" id="PF00348">
    <property type="entry name" value="polyprenyl_synt"/>
    <property type="match status" value="1"/>
</dbReference>
<keyword evidence="3 12" id="KW-0808">Transferase</keyword>
<dbReference type="CDD" id="cd00685">
    <property type="entry name" value="Trans_IPPS_HT"/>
    <property type="match status" value="1"/>
</dbReference>
<dbReference type="GO" id="GO:0008299">
    <property type="term" value="P:isoprenoid biosynthetic process"/>
    <property type="evidence" value="ECO:0007669"/>
    <property type="project" value="InterPro"/>
</dbReference>
<evidence type="ECO:0000256" key="8">
    <source>
        <dbReference type="ARBA" id="ARBA00066511"/>
    </source>
</evidence>
<evidence type="ECO:0000256" key="11">
    <source>
        <dbReference type="ARBA" id="ARBA00083124"/>
    </source>
</evidence>
<comment type="catalytic activity">
    <reaction evidence="6">
        <text>5 isopentenyl diphosphate + (2E,6E)-farnesyl diphosphate = all-trans-octaprenyl diphosphate + 5 diphosphate</text>
        <dbReference type="Rhea" id="RHEA:27798"/>
        <dbReference type="ChEBI" id="CHEBI:33019"/>
        <dbReference type="ChEBI" id="CHEBI:57711"/>
        <dbReference type="ChEBI" id="CHEBI:128769"/>
        <dbReference type="ChEBI" id="CHEBI:175763"/>
        <dbReference type="EC" id="2.5.1.90"/>
    </reaction>
</comment>
<dbReference type="PANTHER" id="PTHR12001">
    <property type="entry name" value="GERANYLGERANYL PYROPHOSPHATE SYNTHASE"/>
    <property type="match status" value="1"/>
</dbReference>
<dbReference type="OrthoDB" id="9805316at2"/>
<gene>
    <name evidence="13" type="ORF">SAMN05421831_10442</name>
</gene>
<dbReference type="FunFam" id="1.10.600.10:FF:000002">
    <property type="entry name" value="Octaprenyl diphosphate synthase"/>
    <property type="match status" value="1"/>
</dbReference>
<comment type="cofactor">
    <cofactor evidence="1">
        <name>Mg(2+)</name>
        <dbReference type="ChEBI" id="CHEBI:18420"/>
    </cofactor>
</comment>
<dbReference type="InterPro" id="IPR008949">
    <property type="entry name" value="Isoprenoid_synthase_dom_sf"/>
</dbReference>
<comment type="similarity">
    <text evidence="2 12">Belongs to the FPP/GGPP synthase family.</text>
</comment>
<dbReference type="EMBL" id="FNYH01000004">
    <property type="protein sequence ID" value="SEI54878.1"/>
    <property type="molecule type" value="Genomic_DNA"/>
</dbReference>
<dbReference type="SUPFAM" id="SSF48576">
    <property type="entry name" value="Terpenoid synthases"/>
    <property type="match status" value="1"/>
</dbReference>
<comment type="function">
    <text evidence="7">Supplies octaprenyl diphosphate, the precursor for the side chain of the isoprenoid quinones ubiquinone and menaquinone.</text>
</comment>
<dbReference type="NCBIfam" id="NF008140">
    <property type="entry name" value="PRK10888.1"/>
    <property type="match status" value="1"/>
</dbReference>
<dbReference type="RefSeq" id="WP_093308920.1">
    <property type="nucleotide sequence ID" value="NZ_FNYH01000004.1"/>
</dbReference>
<keyword evidence="5" id="KW-0460">Magnesium</keyword>
<sequence>MSSSSSVPASEIHAVVATQFAAVNQSIYAHLNSDVPLVEKIGEYIIQSGGKRLRPLIALLGAHALGYQGDKHILLAALIEYMHTSTLLHDDVVDESTLRRGRPTANTQWGNQASVLVGDFLYSRSFEMMVKVGSMRVMEILSAATCVIAEGEVLQLLNIGNADIDEAAYMQVIHGKTAMLFEAAAQSAAVLAQATPEQEEALQIYGRKVGMAFQVIDDLLDYQGEAATMGKNVGDDLAEGKPTLPLIYALSVGTEEEQALIRTALGEGGLQYLPQIMAIIERTGALAYTQQTAERLADEAIAVLKVLPASTYKTQLEAIAHLSVARKN</sequence>
<dbReference type="GO" id="GO:0106350">
    <property type="term" value="F:all-trans-octaprenyl-diphosphate synthase activity"/>
    <property type="evidence" value="ECO:0007669"/>
    <property type="project" value="UniProtKB-EC"/>
</dbReference>
<dbReference type="InterPro" id="IPR033749">
    <property type="entry name" value="Polyprenyl_synt_CS"/>
</dbReference>
<keyword evidence="14" id="KW-1185">Reference proteome</keyword>
<name>A0A1H6RGC7_9GAMM</name>
<evidence type="ECO:0000313" key="13">
    <source>
        <dbReference type="EMBL" id="SEI54878.1"/>
    </source>
</evidence>
<accession>A0A1H6RGC7</accession>
<evidence type="ECO:0000256" key="10">
    <source>
        <dbReference type="ARBA" id="ARBA00079637"/>
    </source>
</evidence>
<evidence type="ECO:0000313" key="14">
    <source>
        <dbReference type="Proteomes" id="UP000242999"/>
    </source>
</evidence>